<reference evidence="1 2" key="1">
    <citation type="submission" date="2016-02" db="EMBL/GenBank/DDBJ databases">
        <title>Band-tailed pigeon sequencing and assembly.</title>
        <authorList>
            <person name="Soares A.E."/>
            <person name="Novak B.J."/>
            <person name="Rice E.S."/>
            <person name="O'Connell B."/>
            <person name="Chang D."/>
            <person name="Weber S."/>
            <person name="Shapiro B."/>
        </authorList>
    </citation>
    <scope>NUCLEOTIDE SEQUENCE [LARGE SCALE GENOMIC DNA]</scope>
    <source>
        <strain evidence="1">BTP2013</strain>
        <tissue evidence="1">Blood</tissue>
    </source>
</reference>
<dbReference type="Proteomes" id="UP000190648">
    <property type="component" value="Unassembled WGS sequence"/>
</dbReference>
<keyword evidence="2" id="KW-1185">Reference proteome</keyword>
<evidence type="ECO:0000313" key="1">
    <source>
        <dbReference type="EMBL" id="OPJ78167.1"/>
    </source>
</evidence>
<dbReference type="AlphaFoldDB" id="A0A1V4K2P6"/>
<proteinExistence type="predicted"/>
<gene>
    <name evidence="1" type="ORF">AV530_015142</name>
</gene>
<comment type="caution">
    <text evidence="1">The sequence shown here is derived from an EMBL/GenBank/DDBJ whole genome shotgun (WGS) entry which is preliminary data.</text>
</comment>
<accession>A0A1V4K2P6</accession>
<name>A0A1V4K2P6_PATFA</name>
<evidence type="ECO:0000313" key="2">
    <source>
        <dbReference type="Proteomes" id="UP000190648"/>
    </source>
</evidence>
<sequence length="72" mass="8433">MLSSRKGLDISHAKPDFYLWILQDKLWNANYSSVFADFLGTAKPQTQDDMRCHWRGVSTLFYNPAHMKHLCE</sequence>
<dbReference type="EMBL" id="LSYS01005191">
    <property type="protein sequence ID" value="OPJ78167.1"/>
    <property type="molecule type" value="Genomic_DNA"/>
</dbReference>
<protein>
    <submittedName>
        <fullName evidence="1">Uncharacterized protein</fullName>
    </submittedName>
</protein>
<organism evidence="1 2">
    <name type="scientific">Patagioenas fasciata monilis</name>
    <dbReference type="NCBI Taxonomy" id="372326"/>
    <lineage>
        <taxon>Eukaryota</taxon>
        <taxon>Metazoa</taxon>
        <taxon>Chordata</taxon>
        <taxon>Craniata</taxon>
        <taxon>Vertebrata</taxon>
        <taxon>Euteleostomi</taxon>
        <taxon>Archelosauria</taxon>
        <taxon>Archosauria</taxon>
        <taxon>Dinosauria</taxon>
        <taxon>Saurischia</taxon>
        <taxon>Theropoda</taxon>
        <taxon>Coelurosauria</taxon>
        <taxon>Aves</taxon>
        <taxon>Neognathae</taxon>
        <taxon>Neoaves</taxon>
        <taxon>Columbimorphae</taxon>
        <taxon>Columbiformes</taxon>
        <taxon>Columbidae</taxon>
        <taxon>Patagioenas</taxon>
    </lineage>
</organism>